<accession>A0A239W032</accession>
<feature type="transmembrane region" description="Helical" evidence="8">
    <location>
        <begin position="369"/>
        <end position="391"/>
    </location>
</feature>
<dbReference type="Proteomes" id="UP000215332">
    <property type="component" value="Chromosome 1"/>
</dbReference>
<feature type="transmembrane region" description="Helical" evidence="8">
    <location>
        <begin position="244"/>
        <end position="268"/>
    </location>
</feature>
<proteinExistence type="inferred from homology"/>
<feature type="transmembrane region" description="Helical" evidence="8">
    <location>
        <begin position="220"/>
        <end position="238"/>
    </location>
</feature>
<feature type="transmembrane region" description="Helical" evidence="8">
    <location>
        <begin position="105"/>
        <end position="124"/>
    </location>
</feature>
<evidence type="ECO:0000256" key="5">
    <source>
        <dbReference type="ARBA" id="ARBA00022989"/>
    </source>
</evidence>
<evidence type="ECO:0000256" key="2">
    <source>
        <dbReference type="ARBA" id="ARBA00022676"/>
    </source>
</evidence>
<dbReference type="eggNOG" id="ENOG502Z9GU">
    <property type="taxonomic scope" value="Bacteria"/>
</dbReference>
<feature type="transmembrane region" description="Helical" evidence="8">
    <location>
        <begin position="343"/>
        <end position="363"/>
    </location>
</feature>
<keyword evidence="4 8" id="KW-0812">Transmembrane</keyword>
<feature type="transmembrane region" description="Helical" evidence="8">
    <location>
        <begin position="27"/>
        <end position="44"/>
    </location>
</feature>
<feature type="transmembrane region" description="Helical" evidence="8">
    <location>
        <begin position="309"/>
        <end position="331"/>
    </location>
</feature>
<dbReference type="GO" id="GO:0016020">
    <property type="term" value="C:membrane"/>
    <property type="evidence" value="ECO:0007669"/>
    <property type="project" value="UniProtKB-SubCell"/>
</dbReference>
<comment type="subcellular location">
    <subcellularLocation>
        <location evidence="1">Membrane</location>
        <topology evidence="1">Multi-pass membrane protein</topology>
    </subcellularLocation>
</comment>
<evidence type="ECO:0000256" key="7">
    <source>
        <dbReference type="ARBA" id="ARBA00043987"/>
    </source>
</evidence>
<evidence type="ECO:0000313" key="9">
    <source>
        <dbReference type="EMBL" id="SNV27847.1"/>
    </source>
</evidence>
<dbReference type="InterPro" id="IPR049829">
    <property type="entry name" value="MptA/B-like"/>
</dbReference>
<dbReference type="AlphaFoldDB" id="A0A239W032"/>
<name>A0A239W032_9ACTN</name>
<gene>
    <name evidence="9" type="ORF">SAMEA4412665_00078</name>
</gene>
<reference evidence="9 10" key="1">
    <citation type="submission" date="2017-06" db="EMBL/GenBank/DDBJ databases">
        <authorList>
            <consortium name="Pathogen Informatics"/>
        </authorList>
    </citation>
    <scope>NUCLEOTIDE SEQUENCE [LARGE SCALE GENOMIC DNA]</scope>
    <source>
        <strain evidence="9 10">NCTC11865</strain>
    </source>
</reference>
<dbReference type="GO" id="GO:0016757">
    <property type="term" value="F:glycosyltransferase activity"/>
    <property type="evidence" value="ECO:0007669"/>
    <property type="project" value="UniProtKB-KW"/>
</dbReference>
<sequence>MSRGAVAARSCWCSWLTAWRSRTGWEGLLATTMLLVGALTPAYLPANSPWWPRLSRVGMSGVTWQVIGSALAITGVIVLVDAWLRLRPGLQASTVDARAKHWTVLAVWILPLLAAPPIFSHDAYSYAAQGWLMENDINPYEGYPGLLPGVFADQVAQEWRFTRTPYGPLSLQLQHDIVRLAGFHPYWSAVMMRIPALVGVVLIGVFLPRLARRTGHDASFAAWFGALNPLLVVDFVGGAHNDSFMMGLMVFGLWLATTASWAWIPAAVVIGASAAVKQPAVMAAVALPFIVHPMPSWRPRHVATALGRVVGSLAGAAGSFALITWRTGLGFGWYHAADVPGRVMTVSPSTLIGLAIRSVLTWFGRYGAATSVVGVTHTIGVGIGAVILVWLAVRKLPRRPLAFLAWGFFAVALTGPALHSWYVLWGALLLPLVAGASRYLHGAVWVTVGLLAYDAINLSWRNGVIALGVAAAVFLAVYLTWYTRRNGSWHPGRHNHGHHQQHEGETS</sequence>
<evidence type="ECO:0000256" key="1">
    <source>
        <dbReference type="ARBA" id="ARBA00004141"/>
    </source>
</evidence>
<evidence type="ECO:0000256" key="3">
    <source>
        <dbReference type="ARBA" id="ARBA00022679"/>
    </source>
</evidence>
<keyword evidence="6 8" id="KW-0472">Membrane</keyword>
<dbReference type="Pfam" id="PF26314">
    <property type="entry name" value="MptA_B_family"/>
    <property type="match status" value="1"/>
</dbReference>
<feature type="transmembrane region" description="Helical" evidence="8">
    <location>
        <begin position="186"/>
        <end position="208"/>
    </location>
</feature>
<feature type="transmembrane region" description="Helical" evidence="8">
    <location>
        <begin position="64"/>
        <end position="84"/>
    </location>
</feature>
<protein>
    <submittedName>
        <fullName evidence="9">Carotene biosynthesis associated membrane protein</fullName>
    </submittedName>
</protein>
<evidence type="ECO:0000256" key="6">
    <source>
        <dbReference type="ARBA" id="ARBA00023136"/>
    </source>
</evidence>
<evidence type="ECO:0000313" key="10">
    <source>
        <dbReference type="Proteomes" id="UP000215332"/>
    </source>
</evidence>
<dbReference type="EMBL" id="LT906441">
    <property type="protein sequence ID" value="SNV27847.1"/>
    <property type="molecule type" value="Genomic_DNA"/>
</dbReference>
<evidence type="ECO:0000256" key="8">
    <source>
        <dbReference type="SAM" id="Phobius"/>
    </source>
</evidence>
<dbReference type="NCBIfam" id="NF038066">
    <property type="entry name" value="MptB"/>
    <property type="match status" value="1"/>
</dbReference>
<feature type="transmembrane region" description="Helical" evidence="8">
    <location>
        <begin position="403"/>
        <end position="424"/>
    </location>
</feature>
<keyword evidence="3" id="KW-0808">Transferase</keyword>
<organism evidence="9 10">
    <name type="scientific">Cutibacterium granulosum</name>
    <dbReference type="NCBI Taxonomy" id="33011"/>
    <lineage>
        <taxon>Bacteria</taxon>
        <taxon>Bacillati</taxon>
        <taxon>Actinomycetota</taxon>
        <taxon>Actinomycetes</taxon>
        <taxon>Propionibacteriales</taxon>
        <taxon>Propionibacteriaceae</taxon>
        <taxon>Cutibacterium</taxon>
    </lineage>
</organism>
<keyword evidence="2" id="KW-0328">Glycosyltransferase</keyword>
<keyword evidence="5 8" id="KW-1133">Transmembrane helix</keyword>
<evidence type="ECO:0000256" key="4">
    <source>
        <dbReference type="ARBA" id="ARBA00022692"/>
    </source>
</evidence>
<comment type="similarity">
    <text evidence="7">Belongs to the MptA/B family.</text>
</comment>
<feature type="transmembrane region" description="Helical" evidence="8">
    <location>
        <begin position="463"/>
        <end position="481"/>
    </location>
</feature>
<dbReference type="KEGG" id="cgrn:4412665_00078"/>
<feature type="transmembrane region" description="Helical" evidence="8">
    <location>
        <begin position="436"/>
        <end position="456"/>
    </location>
</feature>
<dbReference type="RefSeq" id="WP_267911570.1">
    <property type="nucleotide sequence ID" value="NZ_JAWFFS010000003.1"/>
</dbReference>